<evidence type="ECO:0000313" key="3">
    <source>
        <dbReference type="Proteomes" id="UP000092024"/>
    </source>
</evidence>
<feature type="transmembrane region" description="Helical" evidence="1">
    <location>
        <begin position="12"/>
        <end position="37"/>
    </location>
</feature>
<dbReference type="InterPro" id="IPR023804">
    <property type="entry name" value="DUF3792_TM"/>
</dbReference>
<dbReference type="Pfam" id="PF12670">
    <property type="entry name" value="DUF3792"/>
    <property type="match status" value="1"/>
</dbReference>
<keyword evidence="1" id="KW-1133">Transmembrane helix</keyword>
<reference evidence="2 3" key="1">
    <citation type="submission" date="2016-05" db="EMBL/GenBank/DDBJ databases">
        <title>Paenibacillus oryzae. sp. nov., isolated from the rice root.</title>
        <authorList>
            <person name="Zhang J."/>
            <person name="Zhang X."/>
        </authorList>
    </citation>
    <scope>NUCLEOTIDE SEQUENCE [LARGE SCALE GENOMIC DNA]</scope>
    <source>
        <strain evidence="2 3">1DrF-4</strain>
    </source>
</reference>
<comment type="caution">
    <text evidence="2">The sequence shown here is derived from an EMBL/GenBank/DDBJ whole genome shotgun (WGS) entry which is preliminary data.</text>
</comment>
<accession>A0A1A5YK92</accession>
<dbReference type="RefSeq" id="WP_068682679.1">
    <property type="nucleotide sequence ID" value="NZ_LYPA01000052.1"/>
</dbReference>
<feature type="transmembrane region" description="Helical" evidence="1">
    <location>
        <begin position="105"/>
        <end position="126"/>
    </location>
</feature>
<keyword evidence="1" id="KW-0472">Membrane</keyword>
<gene>
    <name evidence="2" type="ORF">A7K91_17395</name>
</gene>
<dbReference type="EMBL" id="LYPA01000052">
    <property type="protein sequence ID" value="OBR65810.1"/>
    <property type="molecule type" value="Genomic_DNA"/>
</dbReference>
<name>A0A1A5YK92_9BACL</name>
<dbReference type="AlphaFoldDB" id="A0A1A5YK92"/>
<keyword evidence="1" id="KW-0812">Transmembrane</keyword>
<keyword evidence="3" id="KW-1185">Reference proteome</keyword>
<protein>
    <recommendedName>
        <fullName evidence="4">TIGR04086 family membrane protein</fullName>
    </recommendedName>
</protein>
<feature type="transmembrane region" description="Helical" evidence="1">
    <location>
        <begin position="49"/>
        <end position="68"/>
    </location>
</feature>
<proteinExistence type="predicted"/>
<dbReference type="OrthoDB" id="2381657at2"/>
<dbReference type="Proteomes" id="UP000092024">
    <property type="component" value="Unassembled WGS sequence"/>
</dbReference>
<organism evidence="2 3">
    <name type="scientific">Paenibacillus oryzae</name>
    <dbReference type="NCBI Taxonomy" id="1844972"/>
    <lineage>
        <taxon>Bacteria</taxon>
        <taxon>Bacillati</taxon>
        <taxon>Bacillota</taxon>
        <taxon>Bacilli</taxon>
        <taxon>Bacillales</taxon>
        <taxon>Paenibacillaceae</taxon>
        <taxon>Paenibacillus</taxon>
    </lineage>
</organism>
<dbReference type="STRING" id="1844972.A7K91_17395"/>
<feature type="transmembrane region" description="Helical" evidence="1">
    <location>
        <begin position="80"/>
        <end position="99"/>
    </location>
</feature>
<evidence type="ECO:0000313" key="2">
    <source>
        <dbReference type="EMBL" id="OBR65810.1"/>
    </source>
</evidence>
<sequence>MSSVKSNPKSPVIGYPLLAGIAFALIWLAVGALALSLLLHFTSMKESELGSYALIVHGVCSLAGGLAAGKRSEKKGWYNGGMLGLLYGIVVIIVSFLAANGGFSWDSLIMLGTALLTGSLGGMVGVNMRK</sequence>
<evidence type="ECO:0000256" key="1">
    <source>
        <dbReference type="SAM" id="Phobius"/>
    </source>
</evidence>
<dbReference type="NCBIfam" id="TIGR04086">
    <property type="entry name" value="TIGR04086_membr"/>
    <property type="match status" value="1"/>
</dbReference>
<evidence type="ECO:0008006" key="4">
    <source>
        <dbReference type="Google" id="ProtNLM"/>
    </source>
</evidence>